<dbReference type="PROSITE" id="PS51671">
    <property type="entry name" value="ACT"/>
    <property type="match status" value="1"/>
</dbReference>
<dbReference type="GO" id="GO:0003984">
    <property type="term" value="F:acetolactate synthase activity"/>
    <property type="evidence" value="ECO:0007669"/>
    <property type="project" value="UniProtKB-UniRule"/>
</dbReference>
<dbReference type="GO" id="GO:0009099">
    <property type="term" value="P:L-valine biosynthetic process"/>
    <property type="evidence" value="ECO:0007669"/>
    <property type="project" value="UniProtKB-UniRule"/>
</dbReference>
<dbReference type="InterPro" id="IPR019455">
    <property type="entry name" value="Acetolactate_synth_ssu_C"/>
</dbReference>
<dbReference type="Pfam" id="PF22629">
    <property type="entry name" value="ACT_AHAS_ss"/>
    <property type="match status" value="1"/>
</dbReference>
<dbReference type="AlphaFoldDB" id="A0A1N7LWW5"/>
<keyword evidence="6 8" id="KW-0100">Branched-chain amino acid biosynthesis</keyword>
<name>A0A1N7LWW5_9BACL</name>
<proteinExistence type="inferred from homology"/>
<dbReference type="GO" id="GO:1990610">
    <property type="term" value="F:acetolactate synthase regulator activity"/>
    <property type="evidence" value="ECO:0007669"/>
    <property type="project" value="UniProtKB-UniRule"/>
</dbReference>
<dbReference type="EC" id="2.2.1.6" evidence="8"/>
<comment type="catalytic activity">
    <reaction evidence="7 8">
        <text>2 pyruvate + H(+) = (2S)-2-acetolactate + CO2</text>
        <dbReference type="Rhea" id="RHEA:25249"/>
        <dbReference type="ChEBI" id="CHEBI:15361"/>
        <dbReference type="ChEBI" id="CHEBI:15378"/>
        <dbReference type="ChEBI" id="CHEBI:16526"/>
        <dbReference type="ChEBI" id="CHEBI:58476"/>
        <dbReference type="EC" id="2.2.1.6"/>
    </reaction>
</comment>
<evidence type="ECO:0000256" key="6">
    <source>
        <dbReference type="ARBA" id="ARBA00023304"/>
    </source>
</evidence>
<comment type="similarity">
    <text evidence="3 8">Belongs to the acetolactate synthase small subunit family.</text>
</comment>
<evidence type="ECO:0000256" key="7">
    <source>
        <dbReference type="ARBA" id="ARBA00048670"/>
    </source>
</evidence>
<dbReference type="RefSeq" id="WP_009712068.1">
    <property type="nucleotide sequence ID" value="NZ_CP048103.1"/>
</dbReference>
<evidence type="ECO:0000256" key="2">
    <source>
        <dbReference type="ARBA" id="ARBA00005025"/>
    </source>
</evidence>
<sequence>MRHILSVLVNDQPRVLARVAGLLGRRNFNIESISVGESEEPGLSRMVIATRGDEQTMEQVQKQLHKLVDVIKVQDLHDHSAVERELLLVKVGAGPATRMEISGIIEPFRASIVDVGPHSLIVQATGERSKLDALMELLHPYGIKEVARTGVTALSRGANKAGVALTAGG</sequence>
<dbReference type="GO" id="GO:0009097">
    <property type="term" value="P:isoleucine biosynthetic process"/>
    <property type="evidence" value="ECO:0007669"/>
    <property type="project" value="UniProtKB-UniRule"/>
</dbReference>
<dbReference type="Gene3D" id="3.30.70.1150">
    <property type="entry name" value="ACT-like. Chain A, domain 2"/>
    <property type="match status" value="1"/>
</dbReference>
<evidence type="ECO:0000259" key="9">
    <source>
        <dbReference type="PROSITE" id="PS51671"/>
    </source>
</evidence>
<feature type="domain" description="ACT" evidence="9">
    <location>
        <begin position="4"/>
        <end position="78"/>
    </location>
</feature>
<accession>A0A1N7LWW5</accession>
<evidence type="ECO:0000256" key="8">
    <source>
        <dbReference type="RuleBase" id="RU368092"/>
    </source>
</evidence>
<evidence type="ECO:0000256" key="1">
    <source>
        <dbReference type="ARBA" id="ARBA00004974"/>
    </source>
</evidence>
<comment type="pathway">
    <text evidence="2 8">Amino-acid biosynthesis; L-valine biosynthesis; L-valine from pyruvate: step 1/4.</text>
</comment>
<dbReference type="UniPathway" id="UPA00047">
    <property type="reaction ID" value="UER00055"/>
</dbReference>
<keyword evidence="11" id="KW-1185">Reference proteome</keyword>
<evidence type="ECO:0000313" key="11">
    <source>
        <dbReference type="Proteomes" id="UP000186795"/>
    </source>
</evidence>
<dbReference type="NCBIfam" id="NF008864">
    <property type="entry name" value="PRK11895.1"/>
    <property type="match status" value="1"/>
</dbReference>
<protein>
    <recommendedName>
        <fullName evidence="8">Acetolactate synthase small subunit</fullName>
        <shortName evidence="8">AHAS</shortName>
        <shortName evidence="8">ALS</shortName>
        <ecNumber evidence="8">2.2.1.6</ecNumber>
    </recommendedName>
    <alternativeName>
        <fullName evidence="8">Acetohydroxy-acid synthase small subunit</fullName>
    </alternativeName>
</protein>
<dbReference type="InterPro" id="IPR004789">
    <property type="entry name" value="Acetalactate_synth_ssu"/>
</dbReference>
<dbReference type="Gene3D" id="3.30.70.260">
    <property type="match status" value="1"/>
</dbReference>
<dbReference type="UniPathway" id="UPA00049">
    <property type="reaction ID" value="UER00059"/>
</dbReference>
<dbReference type="InterPro" id="IPR002912">
    <property type="entry name" value="ACT_dom"/>
</dbReference>
<evidence type="ECO:0000256" key="3">
    <source>
        <dbReference type="ARBA" id="ARBA00006341"/>
    </source>
</evidence>
<dbReference type="Pfam" id="PF10369">
    <property type="entry name" value="ALS_ss_C"/>
    <property type="match status" value="1"/>
</dbReference>
<comment type="pathway">
    <text evidence="1 8">Amino-acid biosynthesis; L-isoleucine biosynthesis; L-isoleucine from 2-oxobutanoate: step 1/4.</text>
</comment>
<dbReference type="FunFam" id="3.30.70.1150:FF:000001">
    <property type="entry name" value="Acetolactate synthase small subunit"/>
    <property type="match status" value="1"/>
</dbReference>
<dbReference type="InterPro" id="IPR027271">
    <property type="entry name" value="Acetolactate_synth/TF_NikR_C"/>
</dbReference>
<gene>
    <name evidence="10" type="ORF">SAMN05421790_10539</name>
</gene>
<dbReference type="InterPro" id="IPR045865">
    <property type="entry name" value="ACT-like_dom_sf"/>
</dbReference>
<dbReference type="OrthoDB" id="9787365at2"/>
<dbReference type="Proteomes" id="UP000186795">
    <property type="component" value="Unassembled WGS sequence"/>
</dbReference>
<comment type="function">
    <text evidence="8">Catalyzes the conversion of 2 pyruvate molecules into acetolactate in the first common step of the biosynthetic pathway of the branched-amino acids such as leucine, isoleucine, and valine.</text>
</comment>
<dbReference type="NCBIfam" id="TIGR00119">
    <property type="entry name" value="acolac_sm"/>
    <property type="match status" value="1"/>
</dbReference>
<keyword evidence="8" id="KW-0808">Transferase</keyword>
<evidence type="ECO:0000256" key="5">
    <source>
        <dbReference type="ARBA" id="ARBA00022605"/>
    </source>
</evidence>
<dbReference type="CDD" id="cd04878">
    <property type="entry name" value="ACT_AHAS"/>
    <property type="match status" value="1"/>
</dbReference>
<evidence type="ECO:0000313" key="10">
    <source>
        <dbReference type="EMBL" id="SIS78320.1"/>
    </source>
</evidence>
<dbReference type="FunFam" id="3.30.70.260:FF:000001">
    <property type="entry name" value="Acetolactate synthase, small subunit"/>
    <property type="match status" value="1"/>
</dbReference>
<keyword evidence="5 8" id="KW-0028">Amino-acid biosynthesis</keyword>
<evidence type="ECO:0000256" key="4">
    <source>
        <dbReference type="ARBA" id="ARBA00011744"/>
    </source>
</evidence>
<dbReference type="PANTHER" id="PTHR30239:SF0">
    <property type="entry name" value="ACETOLACTATE SYNTHASE SMALL SUBUNIT 1, CHLOROPLASTIC"/>
    <property type="match status" value="1"/>
</dbReference>
<comment type="subunit">
    <text evidence="4 8">Dimer of large and small chains.</text>
</comment>
<dbReference type="PANTHER" id="PTHR30239">
    <property type="entry name" value="ACETOLACTATE SYNTHASE SMALL SUBUNIT"/>
    <property type="match status" value="1"/>
</dbReference>
<dbReference type="InterPro" id="IPR039557">
    <property type="entry name" value="AHAS_ACT"/>
</dbReference>
<reference evidence="11" key="1">
    <citation type="submission" date="2017-01" db="EMBL/GenBank/DDBJ databases">
        <authorList>
            <person name="Varghese N."/>
            <person name="Submissions S."/>
        </authorList>
    </citation>
    <scope>NUCLEOTIDE SEQUENCE [LARGE SCALE GENOMIC DNA]</scope>
    <source>
        <strain evidence="11">DSM 45196</strain>
    </source>
</reference>
<dbReference type="EMBL" id="FTOD01000005">
    <property type="protein sequence ID" value="SIS78320.1"/>
    <property type="molecule type" value="Genomic_DNA"/>
</dbReference>
<organism evidence="10 11">
    <name type="scientific">Kroppenstedtia eburnea</name>
    <dbReference type="NCBI Taxonomy" id="714067"/>
    <lineage>
        <taxon>Bacteria</taxon>
        <taxon>Bacillati</taxon>
        <taxon>Bacillota</taxon>
        <taxon>Bacilli</taxon>
        <taxon>Bacillales</taxon>
        <taxon>Thermoactinomycetaceae</taxon>
        <taxon>Kroppenstedtia</taxon>
    </lineage>
</organism>
<dbReference type="InterPro" id="IPR054480">
    <property type="entry name" value="AHAS_small-like_ACT"/>
</dbReference>
<dbReference type="SUPFAM" id="SSF55021">
    <property type="entry name" value="ACT-like"/>
    <property type="match status" value="2"/>
</dbReference>
<dbReference type="GO" id="GO:0005829">
    <property type="term" value="C:cytosol"/>
    <property type="evidence" value="ECO:0007669"/>
    <property type="project" value="TreeGrafter"/>
</dbReference>